<gene>
    <name evidence="1" type="ORF">GMARGA_LOCUS20935</name>
</gene>
<feature type="non-terminal residue" evidence="1">
    <location>
        <position position="1"/>
    </location>
</feature>
<proteinExistence type="predicted"/>
<name>A0ABN7VP40_GIGMA</name>
<protein>
    <submittedName>
        <fullName evidence="1">33779_t:CDS:1</fullName>
    </submittedName>
</protein>
<dbReference type="Proteomes" id="UP000789901">
    <property type="component" value="Unassembled WGS sequence"/>
</dbReference>
<keyword evidence="2" id="KW-1185">Reference proteome</keyword>
<accession>A0ABN7VP40</accession>
<evidence type="ECO:0000313" key="1">
    <source>
        <dbReference type="EMBL" id="CAG8789100.1"/>
    </source>
</evidence>
<comment type="caution">
    <text evidence="1">The sequence shown here is derived from an EMBL/GenBank/DDBJ whole genome shotgun (WGS) entry which is preliminary data.</text>
</comment>
<organism evidence="1 2">
    <name type="scientific">Gigaspora margarita</name>
    <dbReference type="NCBI Taxonomy" id="4874"/>
    <lineage>
        <taxon>Eukaryota</taxon>
        <taxon>Fungi</taxon>
        <taxon>Fungi incertae sedis</taxon>
        <taxon>Mucoromycota</taxon>
        <taxon>Glomeromycotina</taxon>
        <taxon>Glomeromycetes</taxon>
        <taxon>Diversisporales</taxon>
        <taxon>Gigasporaceae</taxon>
        <taxon>Gigaspora</taxon>
    </lineage>
</organism>
<evidence type="ECO:0000313" key="2">
    <source>
        <dbReference type="Proteomes" id="UP000789901"/>
    </source>
</evidence>
<dbReference type="EMBL" id="CAJVQB010018869">
    <property type="protein sequence ID" value="CAG8789100.1"/>
    <property type="molecule type" value="Genomic_DNA"/>
</dbReference>
<sequence length="96" mass="11067">AAANWYKEVRSRISCWKTESKDEVERNKSFYHLLVKQFMPPEKQHHWQIKLNYLTQQAHKRVDTKNVFGGLKGINTALVAIVVSKSLSEAIAAARK</sequence>
<reference evidence="1 2" key="1">
    <citation type="submission" date="2021-06" db="EMBL/GenBank/DDBJ databases">
        <authorList>
            <person name="Kallberg Y."/>
            <person name="Tangrot J."/>
            <person name="Rosling A."/>
        </authorList>
    </citation>
    <scope>NUCLEOTIDE SEQUENCE [LARGE SCALE GENOMIC DNA]</scope>
    <source>
        <strain evidence="1 2">120-4 pot B 10/14</strain>
    </source>
</reference>